<evidence type="ECO:0000256" key="1">
    <source>
        <dbReference type="ARBA" id="ARBA00001966"/>
    </source>
</evidence>
<proteinExistence type="predicted"/>
<dbReference type="NCBIfam" id="TIGR04150">
    <property type="entry name" value="pseudo_rSAM_GG"/>
    <property type="match status" value="1"/>
</dbReference>
<evidence type="ECO:0000256" key="5">
    <source>
        <dbReference type="ARBA" id="ARBA00023014"/>
    </source>
</evidence>
<comment type="cofactor">
    <cofactor evidence="1">
        <name>[4Fe-4S] cluster</name>
        <dbReference type="ChEBI" id="CHEBI:49883"/>
    </cofactor>
</comment>
<evidence type="ECO:0000256" key="4">
    <source>
        <dbReference type="ARBA" id="ARBA00023004"/>
    </source>
</evidence>
<gene>
    <name evidence="6" type="ORF">M124_3765</name>
</gene>
<dbReference type="Proteomes" id="UP000020529">
    <property type="component" value="Unassembled WGS sequence"/>
</dbReference>
<keyword evidence="4" id="KW-0408">Iron</keyword>
<reference evidence="6 7" key="1">
    <citation type="submission" date="2014-02" db="EMBL/GenBank/DDBJ databases">
        <authorList>
            <person name="Sears C."/>
            <person name="Carroll K."/>
            <person name="Sack B.R."/>
            <person name="Qadri F."/>
            <person name="Myers L.L."/>
            <person name="Chung G.-T."/>
            <person name="Escheverria P."/>
            <person name="Fraser C.M."/>
            <person name="Sadzewicz L."/>
            <person name="Shefchek K.A."/>
            <person name="Tallon L."/>
            <person name="Das S.P."/>
            <person name="Daugherty S."/>
            <person name="Mongodin E.F."/>
        </authorList>
    </citation>
    <scope>NUCLEOTIDE SEQUENCE [LARGE SCALE GENOMIC DNA]</scope>
    <source>
        <strain evidence="7">3988T(B)14</strain>
    </source>
</reference>
<dbReference type="Gene3D" id="3.20.20.70">
    <property type="entry name" value="Aldolase class I"/>
    <property type="match status" value="1"/>
</dbReference>
<dbReference type="GO" id="GO:0051536">
    <property type="term" value="F:iron-sulfur cluster binding"/>
    <property type="evidence" value="ECO:0007669"/>
    <property type="project" value="UniProtKB-KW"/>
</dbReference>
<evidence type="ECO:0000256" key="3">
    <source>
        <dbReference type="ARBA" id="ARBA00022723"/>
    </source>
</evidence>
<organism evidence="6 7">
    <name type="scientific">Bacteroides fragilis str. 3988T(B)14</name>
    <dbReference type="NCBI Taxonomy" id="1339315"/>
    <lineage>
        <taxon>Bacteria</taxon>
        <taxon>Pseudomonadati</taxon>
        <taxon>Bacteroidota</taxon>
        <taxon>Bacteroidia</taxon>
        <taxon>Bacteroidales</taxon>
        <taxon>Bacteroidaceae</taxon>
        <taxon>Bacteroides</taxon>
    </lineage>
</organism>
<dbReference type="AlphaFoldDB" id="A0A015UF23"/>
<dbReference type="GO" id="GO:0003824">
    <property type="term" value="F:catalytic activity"/>
    <property type="evidence" value="ECO:0007669"/>
    <property type="project" value="InterPro"/>
</dbReference>
<evidence type="ECO:0000256" key="2">
    <source>
        <dbReference type="ARBA" id="ARBA00022691"/>
    </source>
</evidence>
<protein>
    <submittedName>
        <fullName evidence="6">Pseudo-rSAM, GG-Bacteroidales system family protein</fullName>
    </submittedName>
</protein>
<comment type="caution">
    <text evidence="6">The sequence shown here is derived from an EMBL/GenBank/DDBJ whole genome shotgun (WGS) entry which is preliminary data.</text>
</comment>
<name>A0A015UF23_BACFG</name>
<keyword evidence="2" id="KW-0949">S-adenosyl-L-methionine</keyword>
<accession>A0A015UF23</accession>
<keyword evidence="3" id="KW-0479">Metal-binding</keyword>
<evidence type="ECO:0000313" key="6">
    <source>
        <dbReference type="EMBL" id="EXY72543.1"/>
    </source>
</evidence>
<dbReference type="RefSeq" id="WP_032588741.1">
    <property type="nucleotide sequence ID" value="NZ_JGCY01000403.1"/>
</dbReference>
<dbReference type="InterPro" id="IPR007197">
    <property type="entry name" value="rSAM"/>
</dbReference>
<dbReference type="InterPro" id="IPR013785">
    <property type="entry name" value="Aldolase_TIM"/>
</dbReference>
<dbReference type="InterPro" id="IPR058240">
    <property type="entry name" value="rSAM_sf"/>
</dbReference>
<dbReference type="GO" id="GO:0046872">
    <property type="term" value="F:metal ion binding"/>
    <property type="evidence" value="ECO:0007669"/>
    <property type="project" value="UniProtKB-KW"/>
</dbReference>
<sequence length="407" mass="47755">MKKYWFIVETYVFLWKKEDHILVYNSISGKGYIYKCSPDLLSFIDQLMLPENLYCSQVDEELLRRKSIDEFVISMQSNFCGSLFDVDEFPQKPIVAVPDVNIGEDIEGVDNSVFGGNVLRNLTDVFICLTGKCNKNCPDCNLIYKQMCWCHKSNESLAFEKLEAILKKLEYLNVFELHFTGGNMFLYPYWRELLIKLNEISYKKSFYVHYSQLRGYDEDIDHILNLENSVIRILVDFADFDVENLLLISKSRGPFEYLFKITSWNEYNEACDIIERLCLNAKIIPFYNVGNYSFFEDNVFLNMQDILSTKWTKNEIFANQKLNTNDFGKIRILENGFVYANLNFAPIGKWHDDYREIVYNELKRGTSWRRTRDSLPVCKECLCKYLCPSPSNYELAIGKSNLCHVKS</sequence>
<dbReference type="EMBL" id="JGCY01000403">
    <property type="protein sequence ID" value="EXY72543.1"/>
    <property type="molecule type" value="Genomic_DNA"/>
</dbReference>
<evidence type="ECO:0000313" key="7">
    <source>
        <dbReference type="Proteomes" id="UP000020529"/>
    </source>
</evidence>
<dbReference type="InterPro" id="IPR026418">
    <property type="entry name" value="Pseudo_rSAM"/>
</dbReference>
<keyword evidence="5" id="KW-0411">Iron-sulfur</keyword>
<dbReference type="PATRIC" id="fig|1339315.3.peg.4403"/>
<dbReference type="SFLD" id="SFLDS00029">
    <property type="entry name" value="Radical_SAM"/>
    <property type="match status" value="1"/>
</dbReference>
<dbReference type="CDD" id="cd01335">
    <property type="entry name" value="Radical_SAM"/>
    <property type="match status" value="1"/>
</dbReference>
<dbReference type="SUPFAM" id="SSF102114">
    <property type="entry name" value="Radical SAM enzymes"/>
    <property type="match status" value="1"/>
</dbReference>